<gene>
    <name evidence="3" type="ORF">IF1G_10113</name>
</gene>
<feature type="transmembrane region" description="Helical" evidence="2">
    <location>
        <begin position="702"/>
        <end position="725"/>
    </location>
</feature>
<dbReference type="OrthoDB" id="191995at2759"/>
<comment type="caution">
    <text evidence="3">The sequence shown here is derived from an EMBL/GenBank/DDBJ whole genome shotgun (WGS) entry which is preliminary data.</text>
</comment>
<dbReference type="Proteomes" id="UP000315783">
    <property type="component" value="Unassembled WGS sequence"/>
</dbReference>
<dbReference type="AlphaFoldDB" id="A0A545VML8"/>
<keyword evidence="2" id="KW-1133">Transmembrane helix</keyword>
<feature type="compositionally biased region" description="Polar residues" evidence="1">
    <location>
        <begin position="844"/>
        <end position="855"/>
    </location>
</feature>
<feature type="transmembrane region" description="Helical" evidence="2">
    <location>
        <begin position="635"/>
        <end position="657"/>
    </location>
</feature>
<feature type="transmembrane region" description="Helical" evidence="2">
    <location>
        <begin position="795"/>
        <end position="812"/>
    </location>
</feature>
<proteinExistence type="predicted"/>
<dbReference type="EMBL" id="SPUK01000020">
    <property type="protein sequence ID" value="TQV91232.1"/>
    <property type="molecule type" value="Genomic_DNA"/>
</dbReference>
<feature type="transmembrane region" description="Helical" evidence="2">
    <location>
        <begin position="595"/>
        <end position="614"/>
    </location>
</feature>
<keyword evidence="2" id="KW-0812">Transmembrane</keyword>
<keyword evidence="4" id="KW-1185">Reference proteome</keyword>
<sequence length="855" mass="95421">MAIVRPLNPAGIIPTPAELALNEYFRKTAILYSPDEFNREFWQYSLLQVSHGVTAVWHATNAAAGSLWARDARVMQAPGAAHGIREEAVKQHTLSLKFTLMLTQGKCLSVQDKTMVLLSNVLLVACAHHPQDWDVYCTLIAKSLALIRYWKFWECIDSRSTLAVQVLYYFIKVERIMHESKSQTLQIPPQTWHEAIACLRGQPLTSAIRAYVELELFYSSARAILDCLPARPSSMEIASARTSFSVLEQHFADWETRYDALTSSAVILDPLPLTTLGVRRLLLNALLKLDIDRSVDCWDETCWDDVHIYFSKSLDLLDAFLCREDDDDAAGQEAQFHKLRPLLWNSLNFIARVCRAPLLRRKATSLLQASLRDAVRGIPAAPASYVPRADAHPPLINYIIALEEGAHAESAKGEHYIIKRPKALQWFCDGELQKDSDEERQAGRFELFLDLLYVAIVANLSDELSEHPDGAHVAKYILTFTPAWHIWVDLREIMNSYYTDDLVQRLTILWVMALLVLFANNANRVDDDLGAMRTAAGAYVAARLTTMLFFLVSSFASRAHRAQARIMAGFMLAGLLLTVPLFVEGVSLRGKAAVVAVMVVYQELTWSVTLSPWLKRRLRLRYSTAVDIAHEIDRMAAFFIIILGEFVYIVIVGNPAGVGLTPGYGKAVCTLVVAFCLNWIYVSGDGSLRATHPIRRSAWTAFGFFLLHLPMAAAFLIAGHVSALSVKVDEFDEGQRWLLGAGLGIGMLCLWVYGMLYKAEERHDLILPKNLRVGMRLVVAVILMIIPVTHEHFSATQFMVIVMALIAFLTIWETIGGLLKGTTIFEPWTDAHPPSAALLGGQQGSTPNSESPIAG</sequence>
<evidence type="ECO:0000256" key="2">
    <source>
        <dbReference type="SAM" id="Phobius"/>
    </source>
</evidence>
<feature type="region of interest" description="Disordered" evidence="1">
    <location>
        <begin position="836"/>
        <end position="855"/>
    </location>
</feature>
<evidence type="ECO:0000313" key="4">
    <source>
        <dbReference type="Proteomes" id="UP000315783"/>
    </source>
</evidence>
<dbReference type="InterPro" id="IPR010640">
    <property type="entry name" value="Low_temperature_requirement_A"/>
</dbReference>
<reference evidence="3 4" key="1">
    <citation type="journal article" date="2019" name="Appl. Microbiol. Biotechnol.">
        <title>Genome sequence of Isaria javanica and comparative genome analysis insights into family S53 peptidase evolution in fungal entomopathogens.</title>
        <authorList>
            <person name="Lin R."/>
            <person name="Zhang X."/>
            <person name="Xin B."/>
            <person name="Zou M."/>
            <person name="Gao Y."/>
            <person name="Qin F."/>
            <person name="Hu Q."/>
            <person name="Xie B."/>
            <person name="Cheng X."/>
        </authorList>
    </citation>
    <scope>NUCLEOTIDE SEQUENCE [LARGE SCALE GENOMIC DNA]</scope>
    <source>
        <strain evidence="3 4">IJ1G</strain>
    </source>
</reference>
<protein>
    <submittedName>
        <fullName evidence="3">Low temperature requirement protein A</fullName>
    </submittedName>
</protein>
<accession>A0A545VML8</accession>
<organism evidence="3 4">
    <name type="scientific">Cordyceps javanica</name>
    <dbReference type="NCBI Taxonomy" id="43265"/>
    <lineage>
        <taxon>Eukaryota</taxon>
        <taxon>Fungi</taxon>
        <taxon>Dikarya</taxon>
        <taxon>Ascomycota</taxon>
        <taxon>Pezizomycotina</taxon>
        <taxon>Sordariomycetes</taxon>
        <taxon>Hypocreomycetidae</taxon>
        <taxon>Hypocreales</taxon>
        <taxon>Cordycipitaceae</taxon>
        <taxon>Cordyceps</taxon>
    </lineage>
</organism>
<dbReference type="STRING" id="43265.A0A545VML8"/>
<feature type="transmembrane region" description="Helical" evidence="2">
    <location>
        <begin position="564"/>
        <end position="583"/>
    </location>
</feature>
<feature type="transmembrane region" description="Helical" evidence="2">
    <location>
        <begin position="737"/>
        <end position="759"/>
    </location>
</feature>
<evidence type="ECO:0000313" key="3">
    <source>
        <dbReference type="EMBL" id="TQV91232.1"/>
    </source>
</evidence>
<dbReference type="Pfam" id="PF06772">
    <property type="entry name" value="LtrA"/>
    <property type="match status" value="1"/>
</dbReference>
<feature type="transmembrane region" description="Helical" evidence="2">
    <location>
        <begin position="663"/>
        <end position="681"/>
    </location>
</feature>
<feature type="transmembrane region" description="Helical" evidence="2">
    <location>
        <begin position="531"/>
        <end position="552"/>
    </location>
</feature>
<keyword evidence="2" id="KW-0472">Membrane</keyword>
<name>A0A545VML8_9HYPO</name>
<dbReference type="PANTHER" id="PTHR36840">
    <property type="entry name" value="BLL5714 PROTEIN"/>
    <property type="match status" value="1"/>
</dbReference>
<evidence type="ECO:0000256" key="1">
    <source>
        <dbReference type="SAM" id="MobiDB-lite"/>
    </source>
</evidence>
<dbReference type="PANTHER" id="PTHR36840:SF1">
    <property type="entry name" value="BLL5714 PROTEIN"/>
    <property type="match status" value="1"/>
</dbReference>
<feature type="transmembrane region" description="Helical" evidence="2">
    <location>
        <begin position="771"/>
        <end position="789"/>
    </location>
</feature>